<keyword evidence="1" id="KW-1133">Transmembrane helix</keyword>
<accession>A0ABT3Z4P6</accession>
<dbReference type="RefSeq" id="WP_267652390.1">
    <property type="nucleotide sequence ID" value="NZ_JAOVZR010000001.1"/>
</dbReference>
<evidence type="ECO:0000313" key="3">
    <source>
        <dbReference type="Proteomes" id="UP001073227"/>
    </source>
</evidence>
<reference evidence="2" key="1">
    <citation type="submission" date="2022-10" db="EMBL/GenBank/DDBJ databases">
        <title>Hoeflea sp. G2-23, isolated from marine algae.</title>
        <authorList>
            <person name="Kristyanto S."/>
            <person name="Kim J.M."/>
            <person name="Jeon C.O."/>
        </authorList>
    </citation>
    <scope>NUCLEOTIDE SEQUENCE</scope>
    <source>
        <strain evidence="2">G2-23</strain>
    </source>
</reference>
<organism evidence="2 3">
    <name type="scientific">Hoeflea algicola</name>
    <dbReference type="NCBI Taxonomy" id="2983763"/>
    <lineage>
        <taxon>Bacteria</taxon>
        <taxon>Pseudomonadati</taxon>
        <taxon>Pseudomonadota</taxon>
        <taxon>Alphaproteobacteria</taxon>
        <taxon>Hyphomicrobiales</taxon>
        <taxon>Rhizobiaceae</taxon>
        <taxon>Hoeflea</taxon>
    </lineage>
</organism>
<evidence type="ECO:0000256" key="1">
    <source>
        <dbReference type="SAM" id="Phobius"/>
    </source>
</evidence>
<dbReference type="Proteomes" id="UP001073227">
    <property type="component" value="Unassembled WGS sequence"/>
</dbReference>
<feature type="transmembrane region" description="Helical" evidence="1">
    <location>
        <begin position="6"/>
        <end position="25"/>
    </location>
</feature>
<comment type="caution">
    <text evidence="2">The sequence shown here is derived from an EMBL/GenBank/DDBJ whole genome shotgun (WGS) entry which is preliminary data.</text>
</comment>
<keyword evidence="1" id="KW-0472">Membrane</keyword>
<name>A0ABT3Z4P6_9HYPH</name>
<gene>
    <name evidence="2" type="ORF">OEG84_03175</name>
</gene>
<proteinExistence type="predicted"/>
<evidence type="ECO:0000313" key="2">
    <source>
        <dbReference type="EMBL" id="MCY0146743.1"/>
    </source>
</evidence>
<keyword evidence="3" id="KW-1185">Reference proteome</keyword>
<sequence length="48" mass="5261">MNRNTLYIIIALLVVGVGVIGFQLYQEQQKPSGVEIKIGESGISIEQN</sequence>
<keyword evidence="1" id="KW-0812">Transmembrane</keyword>
<dbReference type="EMBL" id="JAOVZR010000001">
    <property type="protein sequence ID" value="MCY0146743.1"/>
    <property type="molecule type" value="Genomic_DNA"/>
</dbReference>
<protein>
    <submittedName>
        <fullName evidence="2">Uncharacterized protein</fullName>
    </submittedName>
</protein>